<evidence type="ECO:0000313" key="1">
    <source>
        <dbReference type="EMBL" id="RMX07274.1"/>
    </source>
</evidence>
<dbReference type="InterPro" id="IPR007410">
    <property type="entry name" value="LpqE-like"/>
</dbReference>
<evidence type="ECO:0000313" key="2">
    <source>
        <dbReference type="Proteomes" id="UP000281171"/>
    </source>
</evidence>
<gene>
    <name evidence="1" type="ORF">EBQ24_09250</name>
</gene>
<dbReference type="InterPro" id="IPR036182">
    <property type="entry name" value="PCuAC_sf"/>
</dbReference>
<comment type="caution">
    <text evidence="1">The sequence shown here is derived from an EMBL/GenBank/DDBJ whole genome shotgun (WGS) entry which is preliminary data.</text>
</comment>
<dbReference type="Gene3D" id="2.60.40.1890">
    <property type="entry name" value="PCu(A)C copper chaperone"/>
    <property type="match status" value="1"/>
</dbReference>
<reference evidence="1 2" key="1">
    <citation type="submission" date="2018-10" db="EMBL/GenBank/DDBJ databases">
        <title>Comamonadaceae CDC group NO-1 genome sequencing and assembly.</title>
        <authorList>
            <person name="Bernier A.-M."/>
            <person name="Bernard K."/>
        </authorList>
    </citation>
    <scope>NUCLEOTIDE SEQUENCE [LARGE SCALE GENOMIC DNA]</scope>
    <source>
        <strain evidence="1 2">NML180581</strain>
    </source>
</reference>
<dbReference type="PANTHER" id="PTHR36302:SF1">
    <property type="entry name" value="COPPER CHAPERONE PCU(A)C"/>
    <property type="match status" value="1"/>
</dbReference>
<protein>
    <submittedName>
        <fullName evidence="1">Copper chaperone PCu(A)C</fullName>
    </submittedName>
</protein>
<dbReference type="Proteomes" id="UP000281171">
    <property type="component" value="Unassembled WGS sequence"/>
</dbReference>
<name>A0A3M6QWA2_9BURK</name>
<organism evidence="1 2">
    <name type="scientific">Allofranklinella schreckenbergeri</name>
    <dbReference type="NCBI Taxonomy" id="1076744"/>
    <lineage>
        <taxon>Bacteria</taxon>
        <taxon>Pseudomonadati</taxon>
        <taxon>Pseudomonadota</taxon>
        <taxon>Betaproteobacteria</taxon>
        <taxon>Burkholderiales</taxon>
        <taxon>Comamonadaceae</taxon>
        <taxon>Allofranklinella</taxon>
    </lineage>
</organism>
<dbReference type="EMBL" id="RDQK01000022">
    <property type="protein sequence ID" value="RMX07274.1"/>
    <property type="molecule type" value="Genomic_DNA"/>
</dbReference>
<dbReference type="AlphaFoldDB" id="A0A3M6QWA2"/>
<dbReference type="SUPFAM" id="SSF110087">
    <property type="entry name" value="DR1885-like metal-binding protein"/>
    <property type="match status" value="1"/>
</dbReference>
<proteinExistence type="predicted"/>
<accession>A0A3M6QWA2</accession>
<dbReference type="Pfam" id="PF04314">
    <property type="entry name" value="PCuAC"/>
    <property type="match status" value="1"/>
</dbReference>
<sequence length="207" mass="22525">MVLGVCSSSLHRGQESGRDCAIWNDLHCAPLCNCNRAMVLKGFAMKKLLNILALCASAALLPAHAQDFKQGDVEVSSPYARATVAGVKNGAVWFSVKNSGKAADRVVGAKTDVAGHTEIHDMKMEGDVMHMFQIEGIDVPAGQSITLGEGNKLHVMLMNLKEPLKEGDKFKMTVQFQQAGEVPIEVVVKDMKAGMHGHRMEHQEHKH</sequence>
<dbReference type="PANTHER" id="PTHR36302">
    <property type="entry name" value="BLR7088 PROTEIN"/>
    <property type="match status" value="1"/>
</dbReference>
<dbReference type="InterPro" id="IPR058248">
    <property type="entry name" value="Lxx211020-like"/>
</dbReference>